<gene>
    <name evidence="2" type="ORF">J437_LFUL002016</name>
</gene>
<protein>
    <submittedName>
        <fullName evidence="2">Uncharacterized protein</fullName>
    </submittedName>
</protein>
<reference evidence="2" key="1">
    <citation type="submission" date="2013-04" db="EMBL/GenBank/DDBJ databases">
        <authorList>
            <person name="Qu J."/>
            <person name="Murali S.C."/>
            <person name="Bandaranaike D."/>
            <person name="Bellair M."/>
            <person name="Blankenburg K."/>
            <person name="Chao H."/>
            <person name="Dinh H."/>
            <person name="Doddapaneni H."/>
            <person name="Downs B."/>
            <person name="Dugan-Rocha S."/>
            <person name="Elkadiri S."/>
            <person name="Gnanaolivu R.D."/>
            <person name="Hernandez B."/>
            <person name="Javaid M."/>
            <person name="Jayaseelan J.C."/>
            <person name="Lee S."/>
            <person name="Li M."/>
            <person name="Ming W."/>
            <person name="Munidasa M."/>
            <person name="Muniz J."/>
            <person name="Nguyen L."/>
            <person name="Ongeri F."/>
            <person name="Osuji N."/>
            <person name="Pu L.-L."/>
            <person name="Puazo M."/>
            <person name="Qu C."/>
            <person name="Quiroz J."/>
            <person name="Raj R."/>
            <person name="Weissenberger G."/>
            <person name="Xin Y."/>
            <person name="Zou X."/>
            <person name="Han Y."/>
            <person name="Richards S."/>
            <person name="Worley K."/>
            <person name="Muzny D."/>
            <person name="Gibbs R."/>
        </authorList>
    </citation>
    <scope>NUCLEOTIDE SEQUENCE</scope>
    <source>
        <strain evidence="2">Sampled in the wild</strain>
    </source>
</reference>
<name>A0A8K0NV79_LADFU</name>
<dbReference type="AlphaFoldDB" id="A0A8K0NV79"/>
<organism evidence="2 3">
    <name type="scientific">Ladona fulva</name>
    <name type="common">Scarce chaser dragonfly</name>
    <name type="synonym">Libellula fulva</name>
    <dbReference type="NCBI Taxonomy" id="123851"/>
    <lineage>
        <taxon>Eukaryota</taxon>
        <taxon>Metazoa</taxon>
        <taxon>Ecdysozoa</taxon>
        <taxon>Arthropoda</taxon>
        <taxon>Hexapoda</taxon>
        <taxon>Insecta</taxon>
        <taxon>Pterygota</taxon>
        <taxon>Palaeoptera</taxon>
        <taxon>Odonata</taxon>
        <taxon>Epiprocta</taxon>
        <taxon>Anisoptera</taxon>
        <taxon>Libelluloidea</taxon>
        <taxon>Libellulidae</taxon>
        <taxon>Ladona</taxon>
    </lineage>
</organism>
<feature type="compositionally biased region" description="Low complexity" evidence="1">
    <location>
        <begin position="322"/>
        <end position="337"/>
    </location>
</feature>
<keyword evidence="3" id="KW-1185">Reference proteome</keyword>
<feature type="compositionally biased region" description="Pro residues" evidence="1">
    <location>
        <begin position="86"/>
        <end position="123"/>
    </location>
</feature>
<reference evidence="2" key="2">
    <citation type="submission" date="2017-10" db="EMBL/GenBank/DDBJ databases">
        <title>Ladona fulva Genome sequencing and assembly.</title>
        <authorList>
            <person name="Murali S."/>
            <person name="Richards S."/>
            <person name="Bandaranaike D."/>
            <person name="Bellair M."/>
            <person name="Blankenburg K."/>
            <person name="Chao H."/>
            <person name="Dinh H."/>
            <person name="Doddapaneni H."/>
            <person name="Dugan-Rocha S."/>
            <person name="Elkadiri S."/>
            <person name="Gnanaolivu R."/>
            <person name="Hernandez B."/>
            <person name="Skinner E."/>
            <person name="Javaid M."/>
            <person name="Lee S."/>
            <person name="Li M."/>
            <person name="Ming W."/>
            <person name="Munidasa M."/>
            <person name="Muniz J."/>
            <person name="Nguyen L."/>
            <person name="Hughes D."/>
            <person name="Osuji N."/>
            <person name="Pu L.-L."/>
            <person name="Puazo M."/>
            <person name="Qu C."/>
            <person name="Quiroz J."/>
            <person name="Raj R."/>
            <person name="Weissenberger G."/>
            <person name="Xin Y."/>
            <person name="Zou X."/>
            <person name="Han Y."/>
            <person name="Worley K."/>
            <person name="Muzny D."/>
            <person name="Gibbs R."/>
        </authorList>
    </citation>
    <scope>NUCLEOTIDE SEQUENCE</scope>
    <source>
        <strain evidence="2">Sampled in the wild</strain>
    </source>
</reference>
<evidence type="ECO:0000256" key="1">
    <source>
        <dbReference type="SAM" id="MobiDB-lite"/>
    </source>
</evidence>
<feature type="compositionally biased region" description="Low complexity" evidence="1">
    <location>
        <begin position="299"/>
        <end position="315"/>
    </location>
</feature>
<accession>A0A8K0NV79</accession>
<proteinExistence type="predicted"/>
<evidence type="ECO:0000313" key="2">
    <source>
        <dbReference type="EMBL" id="KAG8223068.1"/>
    </source>
</evidence>
<feature type="compositionally biased region" description="Basic and acidic residues" evidence="1">
    <location>
        <begin position="274"/>
        <end position="289"/>
    </location>
</feature>
<dbReference type="Proteomes" id="UP000792457">
    <property type="component" value="Unassembled WGS sequence"/>
</dbReference>
<comment type="caution">
    <text evidence="2">The sequence shown here is derived from an EMBL/GenBank/DDBJ whole genome shotgun (WGS) entry which is preliminary data.</text>
</comment>
<sequence>MVFTSKLRAQQLVRRNTQFNHILVDDSRSKIQALLESPMTSGDFDDVIKVLRPCLPAERGTPGIIFSDTEFLEKRGSTRTVISMDPSPPKAPPPPPPLAPPPSAFSPPEAPPPRPSALPSAPRPDPCWPPALAPGFPSLFLLCCLSSSSSSSNTWSFGRRAFKIVGCFGATPIANGGSTLLAVRLAYACKVSLPPPESQHGTPISANDITTSPINTSVLPDNSQYDCALPPTSVITRKRLTTLSDRGGSPEKSKHCRKTVVDSLLVRKNNSRSFSHESTRRSGRAESPGREVTSGTGNSLAGHSLPPGSSLSRGPSLGGVTVGPSSSSPLRGLPPLGLAGGRNPSSIPL</sequence>
<dbReference type="EMBL" id="KZ308152">
    <property type="protein sequence ID" value="KAG8223068.1"/>
    <property type="molecule type" value="Genomic_DNA"/>
</dbReference>
<evidence type="ECO:0000313" key="3">
    <source>
        <dbReference type="Proteomes" id="UP000792457"/>
    </source>
</evidence>
<feature type="region of interest" description="Disordered" evidence="1">
    <location>
        <begin position="80"/>
        <end position="123"/>
    </location>
</feature>
<feature type="region of interest" description="Disordered" evidence="1">
    <location>
        <begin position="242"/>
        <end position="349"/>
    </location>
</feature>